<evidence type="ECO:0000313" key="1">
    <source>
        <dbReference type="EMBL" id="RKD25719.1"/>
    </source>
</evidence>
<dbReference type="RefSeq" id="WP_120188391.1">
    <property type="nucleotide sequence ID" value="NZ_MCHY01000006.1"/>
</dbReference>
<dbReference type="OrthoDB" id="2614098at2"/>
<gene>
    <name evidence="1" type="ORF">BEP19_01900</name>
</gene>
<reference evidence="1 2" key="1">
    <citation type="submission" date="2016-08" db="EMBL/GenBank/DDBJ databases">
        <title>Novel Firmicute Genomes.</title>
        <authorList>
            <person name="Poppleton D.I."/>
            <person name="Gribaldo S."/>
        </authorList>
    </citation>
    <scope>NUCLEOTIDE SEQUENCE [LARGE SCALE GENOMIC DNA]</scope>
    <source>
        <strain evidence="1 2">RAOx-1</strain>
    </source>
</reference>
<name>A0A419SNC4_9BACL</name>
<evidence type="ECO:0000313" key="2">
    <source>
        <dbReference type="Proteomes" id="UP000284219"/>
    </source>
</evidence>
<dbReference type="Proteomes" id="UP000284219">
    <property type="component" value="Unassembled WGS sequence"/>
</dbReference>
<proteinExistence type="predicted"/>
<dbReference type="PROSITE" id="PS51257">
    <property type="entry name" value="PROKAR_LIPOPROTEIN"/>
    <property type="match status" value="1"/>
</dbReference>
<comment type="caution">
    <text evidence="1">The sequence shown here is derived from an EMBL/GenBank/DDBJ whole genome shotgun (WGS) entry which is preliminary data.</text>
</comment>
<dbReference type="EMBL" id="MCHY01000006">
    <property type="protein sequence ID" value="RKD25719.1"/>
    <property type="molecule type" value="Genomic_DNA"/>
</dbReference>
<protein>
    <recommendedName>
        <fullName evidence="3">Lipoprotein</fullName>
    </recommendedName>
</protein>
<dbReference type="AlphaFoldDB" id="A0A419SNC4"/>
<keyword evidence="2" id="KW-1185">Reference proteome</keyword>
<accession>A0A419SNC4</accession>
<sequence>MRFFIALLVSILLLSGCGSESSFFPVKEIDVGADIQSFLKSVEQVNGVHLYLNSPKVIYVYLNGAIVKQGEKAVHFIDFDVKENGDTLHILYTSNETDNYSDPSLRHNHLYQVKLKKKYEKIKLFRNGEETHFGVISGK</sequence>
<organism evidence="1 2">
    <name type="scientific">Ammoniphilus oxalaticus</name>
    <dbReference type="NCBI Taxonomy" id="66863"/>
    <lineage>
        <taxon>Bacteria</taxon>
        <taxon>Bacillati</taxon>
        <taxon>Bacillota</taxon>
        <taxon>Bacilli</taxon>
        <taxon>Bacillales</taxon>
        <taxon>Paenibacillaceae</taxon>
        <taxon>Aneurinibacillus group</taxon>
        <taxon>Ammoniphilus</taxon>
    </lineage>
</organism>
<evidence type="ECO:0008006" key="3">
    <source>
        <dbReference type="Google" id="ProtNLM"/>
    </source>
</evidence>